<evidence type="ECO:0000259" key="1">
    <source>
        <dbReference type="PROSITE" id="PS51918"/>
    </source>
</evidence>
<dbReference type="InterPro" id="IPR034505">
    <property type="entry name" value="Coproporphyrinogen-III_oxidase"/>
</dbReference>
<dbReference type="SUPFAM" id="SSF102114">
    <property type="entry name" value="Radical SAM enzymes"/>
    <property type="match status" value="1"/>
</dbReference>
<dbReference type="Gene3D" id="3.30.750.200">
    <property type="match status" value="1"/>
</dbReference>
<evidence type="ECO:0000313" key="2">
    <source>
        <dbReference type="EMBL" id="TSA87436.1"/>
    </source>
</evidence>
<dbReference type="SFLD" id="SFLDS00029">
    <property type="entry name" value="Radical_SAM"/>
    <property type="match status" value="1"/>
</dbReference>
<dbReference type="GO" id="GO:0005737">
    <property type="term" value="C:cytoplasm"/>
    <property type="evidence" value="ECO:0007669"/>
    <property type="project" value="TreeGrafter"/>
</dbReference>
<dbReference type="GO" id="GO:0006779">
    <property type="term" value="P:porphyrin-containing compound biosynthetic process"/>
    <property type="evidence" value="ECO:0007669"/>
    <property type="project" value="TreeGrafter"/>
</dbReference>
<organism evidence="2 3">
    <name type="scientific">Deinococcus detaillensis</name>
    <dbReference type="NCBI Taxonomy" id="2592048"/>
    <lineage>
        <taxon>Bacteria</taxon>
        <taxon>Thermotogati</taxon>
        <taxon>Deinococcota</taxon>
        <taxon>Deinococci</taxon>
        <taxon>Deinococcales</taxon>
        <taxon>Deinococcaceae</taxon>
        <taxon>Deinococcus</taxon>
    </lineage>
</organism>
<dbReference type="InterPro" id="IPR006638">
    <property type="entry name" value="Elp3/MiaA/NifB-like_rSAM"/>
</dbReference>
<evidence type="ECO:0000313" key="3">
    <source>
        <dbReference type="Proteomes" id="UP000316092"/>
    </source>
</evidence>
<dbReference type="GO" id="GO:0051539">
    <property type="term" value="F:4 iron, 4 sulfur cluster binding"/>
    <property type="evidence" value="ECO:0007669"/>
    <property type="project" value="TreeGrafter"/>
</dbReference>
<dbReference type="GO" id="GO:0003824">
    <property type="term" value="F:catalytic activity"/>
    <property type="evidence" value="ECO:0007669"/>
    <property type="project" value="InterPro"/>
</dbReference>
<protein>
    <submittedName>
        <fullName evidence="2">Coproporphyrinogen III oxidase family protein</fullName>
    </submittedName>
</protein>
<dbReference type="RefSeq" id="WP_143719395.1">
    <property type="nucleotide sequence ID" value="NZ_VKDB01000002.1"/>
</dbReference>
<gene>
    <name evidence="2" type="ORF">FNU79_02830</name>
</gene>
<dbReference type="NCBIfam" id="NF006067">
    <property type="entry name" value="PRK08208.1"/>
    <property type="match status" value="1"/>
</dbReference>
<reference evidence="2 3" key="1">
    <citation type="submission" date="2019-07" db="EMBL/GenBank/DDBJ databases">
        <title>Deinococcus detaillus sp. nov., isolated from humus soil in Antarctica.</title>
        <authorList>
            <person name="Zhang K."/>
        </authorList>
    </citation>
    <scope>NUCLEOTIDE SEQUENCE [LARGE SCALE GENOMIC DNA]</scope>
    <source>
        <strain evidence="2 3">H1</strain>
    </source>
</reference>
<dbReference type="OrthoDB" id="9808022at2"/>
<dbReference type="PROSITE" id="PS51918">
    <property type="entry name" value="RADICAL_SAM"/>
    <property type="match status" value="1"/>
</dbReference>
<dbReference type="AlphaFoldDB" id="A0A553V4Q1"/>
<dbReference type="SFLD" id="SFLDG01065">
    <property type="entry name" value="anaerobic_coproporphyrinogen-I"/>
    <property type="match status" value="1"/>
</dbReference>
<dbReference type="EMBL" id="VKDB01000002">
    <property type="protein sequence ID" value="TSA87436.1"/>
    <property type="molecule type" value="Genomic_DNA"/>
</dbReference>
<sequence>MTAATASLPDLLSGGPYQSYTYAYPHKTAYRPLDPPIKLSEAWATQDRSALFLYLHIPFCEMRCGFCNLFTTVNAPLSLEQGYLAALERQAEVVSRELGGATFSQVALGGGTPTYLEAGDLERVFGVLDRQFGVAGLPTSVETSPATATPDRLQVLAERGVSRVSIGVQSFVEAEVRSVGRAQRTAEVLRALGNIRAAGLSGLNIDLIYGLAHQTPQTWLASLQAALEWSPEELFLYPLYVRPLTGIGRLGRTWDDERLELYQLGREFLLSSGYTQTSMRRFQKSALPLTSEPEYTCQLDGMVGLGCGARSYTRSLHYSSEYAVGAVGVREIIADYVARPAESFGFITHGIQLSPDERRRRFALQSLLHFSGLDAALYAREFGSEALSDFPQLAELSELGLANWQTGRLILTPAGLEQSDALGPWLYSPAVRALSEDYQWR</sequence>
<dbReference type="SMART" id="SM00729">
    <property type="entry name" value="Elp3"/>
    <property type="match status" value="1"/>
</dbReference>
<keyword evidence="3" id="KW-1185">Reference proteome</keyword>
<dbReference type="Proteomes" id="UP000316092">
    <property type="component" value="Unassembled WGS sequence"/>
</dbReference>
<name>A0A553V4Q1_9DEIO</name>
<accession>A0A553V4Q1</accession>
<dbReference type="InterPro" id="IPR007197">
    <property type="entry name" value="rSAM"/>
</dbReference>
<dbReference type="Pfam" id="PF04055">
    <property type="entry name" value="Radical_SAM"/>
    <property type="match status" value="1"/>
</dbReference>
<dbReference type="CDD" id="cd01335">
    <property type="entry name" value="Radical_SAM"/>
    <property type="match status" value="1"/>
</dbReference>
<proteinExistence type="predicted"/>
<dbReference type="InterPro" id="IPR058240">
    <property type="entry name" value="rSAM_sf"/>
</dbReference>
<feature type="domain" description="Radical SAM core" evidence="1">
    <location>
        <begin position="45"/>
        <end position="275"/>
    </location>
</feature>
<dbReference type="PANTHER" id="PTHR13932:SF5">
    <property type="entry name" value="RADICAL S-ADENOSYL METHIONINE DOMAIN-CONTAINING PROTEIN 1, MITOCHONDRIAL"/>
    <property type="match status" value="1"/>
</dbReference>
<dbReference type="PANTHER" id="PTHR13932">
    <property type="entry name" value="COPROPORPHYRINIGEN III OXIDASE"/>
    <property type="match status" value="1"/>
</dbReference>
<comment type="caution">
    <text evidence="2">The sequence shown here is derived from an EMBL/GenBank/DDBJ whole genome shotgun (WGS) entry which is preliminary data.</text>
</comment>